<reference evidence="1" key="1">
    <citation type="submission" date="2024-02" db="EMBL/GenBank/DDBJ databases">
        <authorList>
            <consortium name="ELIXIR-Norway"/>
            <consortium name="Elixir Norway"/>
        </authorList>
    </citation>
    <scope>NUCLEOTIDE SEQUENCE</scope>
</reference>
<dbReference type="EMBL" id="OZ019909">
    <property type="protein sequence ID" value="CAK9209834.1"/>
    <property type="molecule type" value="Genomic_DNA"/>
</dbReference>
<evidence type="ECO:0000313" key="1">
    <source>
        <dbReference type="EMBL" id="CAK9209834.1"/>
    </source>
</evidence>
<dbReference type="Proteomes" id="UP001497512">
    <property type="component" value="Chromosome 17"/>
</dbReference>
<evidence type="ECO:0000313" key="2">
    <source>
        <dbReference type="Proteomes" id="UP001497512"/>
    </source>
</evidence>
<protein>
    <recommendedName>
        <fullName evidence="3">Nuclear migration protein nudC</fullName>
    </recommendedName>
</protein>
<dbReference type="InterPro" id="IPR037898">
    <property type="entry name" value="NudC_fam"/>
</dbReference>
<proteinExistence type="predicted"/>
<accession>A0ABP0U1I7</accession>
<dbReference type="Gene3D" id="2.60.40.790">
    <property type="match status" value="1"/>
</dbReference>
<dbReference type="SUPFAM" id="SSF49764">
    <property type="entry name" value="HSP20-like chaperones"/>
    <property type="match status" value="1"/>
</dbReference>
<evidence type="ECO:0008006" key="3">
    <source>
        <dbReference type="Google" id="ProtNLM"/>
    </source>
</evidence>
<dbReference type="InterPro" id="IPR008978">
    <property type="entry name" value="HSP20-like_chaperone"/>
</dbReference>
<dbReference type="PANTHER" id="PTHR12356:SF3">
    <property type="entry name" value="NUCLEAR MIGRATION PROTEIN NUDC"/>
    <property type="match status" value="1"/>
</dbReference>
<name>A0ABP0U1I7_9BRYO</name>
<gene>
    <name evidence="1" type="ORF">CSSPTR1EN2_LOCUS10123</name>
</gene>
<dbReference type="PANTHER" id="PTHR12356">
    <property type="entry name" value="NUCLEAR MOVEMENT PROTEIN NUDC"/>
    <property type="match status" value="1"/>
</dbReference>
<organism evidence="1 2">
    <name type="scientific">Sphagnum troendelagicum</name>
    <dbReference type="NCBI Taxonomy" id="128251"/>
    <lineage>
        <taxon>Eukaryota</taxon>
        <taxon>Viridiplantae</taxon>
        <taxon>Streptophyta</taxon>
        <taxon>Embryophyta</taxon>
        <taxon>Bryophyta</taxon>
        <taxon>Sphagnophytina</taxon>
        <taxon>Sphagnopsida</taxon>
        <taxon>Sphagnales</taxon>
        <taxon>Sphagnaceae</taxon>
        <taxon>Sphagnum</taxon>
    </lineage>
</organism>
<sequence>MEWWRSVVKGESEINTKKVEPENSKLADLDAETHQTVEKMMKSMGLPTADEQQKQDILKKFMAQHPEMDFSKAKIN</sequence>
<keyword evidence="2" id="KW-1185">Reference proteome</keyword>